<evidence type="ECO:0000256" key="3">
    <source>
        <dbReference type="ARBA" id="ARBA00022833"/>
    </source>
</evidence>
<dbReference type="EC" id="5.6.2.1" evidence="6"/>
<evidence type="ECO:0000313" key="10">
    <source>
        <dbReference type="Proteomes" id="UP000515908"/>
    </source>
</evidence>
<sequence>MEIFTYEKWNSSFIPNYQQGTTFTPTEVLLEKHRTAAPPSLTETNLISLMDRNGIGTDATIAQHIKTVLDREYVRREGQTLVPTTLGIALASAYEVLGLSSLLQPQLRAQMEMAMNDIANGAATKEQVLEAAVRLYKEIFEALAANAGKFEAELGQHLPRSRGVSSDTTVVKQNLCPCGKCGGSMNLIKRTETGGGRESSYVHCNQCAEQCRVPGGHNSDLELLQPQQKCALCPFFALRVTNREKRTSYTVCPYCFTHPPHGPDIEAVGEFRCFQCTADCPLASGLENVGIVSCVSCQGNELRLRNGPTGPYLSCKGWPECGVTVTLPTASSVKPCPGRRCPTCQAVLLTFDFRGVQGVPGMEQEETVCISCDPRLKDYIAVKGHVARPAAPVAPAYTLPTGKRPAAGDHSNGGVPMCACGQPAKSLVSRKEQSMGKKFFACKDRKCQFFKWADQ</sequence>
<dbReference type="GO" id="GO:0008270">
    <property type="term" value="F:zinc ion binding"/>
    <property type="evidence" value="ECO:0007669"/>
    <property type="project" value="UniProtKB-KW"/>
</dbReference>
<gene>
    <name evidence="9" type="ORF">ADEAN_000025000</name>
</gene>
<dbReference type="GO" id="GO:0006281">
    <property type="term" value="P:DNA repair"/>
    <property type="evidence" value="ECO:0007669"/>
    <property type="project" value="TreeGrafter"/>
</dbReference>
<evidence type="ECO:0000256" key="2">
    <source>
        <dbReference type="ARBA" id="ARBA00022771"/>
    </source>
</evidence>
<comment type="catalytic activity">
    <reaction evidence="6">
        <text>ATP-independent breakage of single-stranded DNA, followed by passage and rejoining.</text>
        <dbReference type="EC" id="5.6.2.1"/>
    </reaction>
</comment>
<comment type="function">
    <text evidence="6">Introduces a single-strand break via transesterification at a target site in duplex DNA. Releases the supercoiling and torsional tension of DNA introduced during the DNA replication and transcription by transiently cleaving and rejoining one strand of the DNA duplex. The scissile phosphodiester is attacked by the catalytic tyrosine of the enzyme, resulting in the formation of a DNA-(5'-phosphotyrosyl)-enzyme intermediate and the expulsion of a 3'-OH DNA strand.</text>
</comment>
<dbReference type="InterPro" id="IPR013824">
    <property type="entry name" value="Topo_IA_cen_sub1"/>
</dbReference>
<dbReference type="EMBL" id="LR877145">
    <property type="protein sequence ID" value="CAD2212838.1"/>
    <property type="molecule type" value="Genomic_DNA"/>
</dbReference>
<dbReference type="PROSITE" id="PS51999">
    <property type="entry name" value="ZF_GRF"/>
    <property type="match status" value="1"/>
</dbReference>
<dbReference type="SUPFAM" id="SSF56712">
    <property type="entry name" value="Prokaryotic type I DNA topoisomerase"/>
    <property type="match status" value="1"/>
</dbReference>
<proteinExistence type="inferred from homology"/>
<dbReference type="Pfam" id="PF06839">
    <property type="entry name" value="Zn_ribbon_GRF"/>
    <property type="match status" value="1"/>
</dbReference>
<dbReference type="InterPro" id="IPR010666">
    <property type="entry name" value="Znf_GRF"/>
</dbReference>
<feature type="domain" description="GRF-type" evidence="7">
    <location>
        <begin position="418"/>
        <end position="455"/>
    </location>
</feature>
<keyword evidence="3" id="KW-0862">Zinc</keyword>
<accession>A0A7G2BZ95</accession>
<dbReference type="InterPro" id="IPR013497">
    <property type="entry name" value="Topo_IA_cen"/>
</dbReference>
<dbReference type="VEuPathDB" id="TriTrypDB:ADEAN_000025000"/>
<keyword evidence="1" id="KW-0479">Metal-binding</keyword>
<evidence type="ECO:0000313" key="9">
    <source>
        <dbReference type="EMBL" id="CAD2212838.1"/>
    </source>
</evidence>
<dbReference type="InterPro" id="IPR013825">
    <property type="entry name" value="Topo_IA_cen_sub2"/>
</dbReference>
<feature type="domain" description="Topo IA-type catalytic" evidence="8">
    <location>
        <begin position="1"/>
        <end position="140"/>
    </location>
</feature>
<dbReference type="PANTHER" id="PTHR11390">
    <property type="entry name" value="PROKARYOTIC DNA TOPOISOMERASE"/>
    <property type="match status" value="1"/>
</dbReference>
<dbReference type="Pfam" id="PF01131">
    <property type="entry name" value="Topoisom_bac"/>
    <property type="match status" value="1"/>
</dbReference>
<dbReference type="Gene3D" id="1.10.460.10">
    <property type="entry name" value="Topoisomerase I, domain 2"/>
    <property type="match status" value="1"/>
</dbReference>
<keyword evidence="6" id="KW-0799">Topoisomerase</keyword>
<keyword evidence="2 5" id="KW-0863">Zinc-finger</keyword>
<dbReference type="GO" id="GO:0006265">
    <property type="term" value="P:DNA topological change"/>
    <property type="evidence" value="ECO:0007669"/>
    <property type="project" value="InterPro"/>
</dbReference>
<dbReference type="GO" id="GO:0003677">
    <property type="term" value="F:DNA binding"/>
    <property type="evidence" value="ECO:0007669"/>
    <property type="project" value="UniProtKB-KW"/>
</dbReference>
<dbReference type="PANTHER" id="PTHR11390:SF21">
    <property type="entry name" value="DNA TOPOISOMERASE 3-ALPHA"/>
    <property type="match status" value="1"/>
</dbReference>
<dbReference type="InterPro" id="IPR000380">
    <property type="entry name" value="Topo_IA"/>
</dbReference>
<protein>
    <recommendedName>
        <fullName evidence="6">DNA topoisomerase</fullName>
        <ecNumber evidence="6">5.6.2.1</ecNumber>
    </recommendedName>
</protein>
<dbReference type="AlphaFoldDB" id="A0A7G2BZ95"/>
<comment type="similarity">
    <text evidence="6">Belongs to the type IA topoisomerase family.</text>
</comment>
<dbReference type="GO" id="GO:0006310">
    <property type="term" value="P:DNA recombination"/>
    <property type="evidence" value="ECO:0007669"/>
    <property type="project" value="TreeGrafter"/>
</dbReference>
<name>A0A7G2BZ95_9TRYP</name>
<keyword evidence="10" id="KW-1185">Reference proteome</keyword>
<dbReference type="InterPro" id="IPR023405">
    <property type="entry name" value="Topo_IA_core_domain"/>
</dbReference>
<dbReference type="Proteomes" id="UP000515908">
    <property type="component" value="Chromosome 01"/>
</dbReference>
<evidence type="ECO:0000256" key="5">
    <source>
        <dbReference type="PROSITE-ProRule" id="PRU01343"/>
    </source>
</evidence>
<evidence type="ECO:0000259" key="7">
    <source>
        <dbReference type="PROSITE" id="PS51999"/>
    </source>
</evidence>
<reference evidence="9 10" key="1">
    <citation type="submission" date="2020-08" db="EMBL/GenBank/DDBJ databases">
        <authorList>
            <person name="Newling K."/>
            <person name="Davey J."/>
            <person name="Forrester S."/>
        </authorList>
    </citation>
    <scope>NUCLEOTIDE SEQUENCE [LARGE SCALE GENOMIC DNA]</scope>
    <source>
        <strain evidence="10">Crithidia deanei Carvalho (ATCC PRA-265)</strain>
    </source>
</reference>
<keyword evidence="6" id="KW-0238">DNA-binding</keyword>
<dbReference type="GO" id="GO:0031422">
    <property type="term" value="C:RecQ family helicase-topoisomerase III complex"/>
    <property type="evidence" value="ECO:0007669"/>
    <property type="project" value="TreeGrafter"/>
</dbReference>
<keyword evidence="4 6" id="KW-0413">Isomerase</keyword>
<evidence type="ECO:0000256" key="1">
    <source>
        <dbReference type="ARBA" id="ARBA00022723"/>
    </source>
</evidence>
<dbReference type="GO" id="GO:0003917">
    <property type="term" value="F:DNA topoisomerase type I (single strand cut, ATP-independent) activity"/>
    <property type="evidence" value="ECO:0007669"/>
    <property type="project" value="UniProtKB-EC"/>
</dbReference>
<dbReference type="Gene3D" id="2.70.20.10">
    <property type="entry name" value="Topoisomerase I, domain 3"/>
    <property type="match status" value="1"/>
</dbReference>
<evidence type="ECO:0000256" key="4">
    <source>
        <dbReference type="ARBA" id="ARBA00023235"/>
    </source>
</evidence>
<dbReference type="GO" id="GO:0005634">
    <property type="term" value="C:nucleus"/>
    <property type="evidence" value="ECO:0007669"/>
    <property type="project" value="TreeGrafter"/>
</dbReference>
<dbReference type="PROSITE" id="PS52039">
    <property type="entry name" value="TOPO_IA_2"/>
    <property type="match status" value="1"/>
</dbReference>
<evidence type="ECO:0000259" key="8">
    <source>
        <dbReference type="PROSITE" id="PS52039"/>
    </source>
</evidence>
<organism evidence="9 10">
    <name type="scientific">Angomonas deanei</name>
    <dbReference type="NCBI Taxonomy" id="59799"/>
    <lineage>
        <taxon>Eukaryota</taxon>
        <taxon>Discoba</taxon>
        <taxon>Euglenozoa</taxon>
        <taxon>Kinetoplastea</taxon>
        <taxon>Metakinetoplastina</taxon>
        <taxon>Trypanosomatida</taxon>
        <taxon>Trypanosomatidae</taxon>
        <taxon>Strigomonadinae</taxon>
        <taxon>Angomonas</taxon>
    </lineage>
</organism>
<evidence type="ECO:0000256" key="6">
    <source>
        <dbReference type="RuleBase" id="RU362092"/>
    </source>
</evidence>